<accession>A0A2T2X6X7</accession>
<dbReference type="Gene3D" id="2.30.310.10">
    <property type="entry name" value="ibrinogen binding protein from staphylococcus aureus domain"/>
    <property type="match status" value="1"/>
</dbReference>
<evidence type="ECO:0000313" key="3">
    <source>
        <dbReference type="Proteomes" id="UP000242699"/>
    </source>
</evidence>
<dbReference type="InterPro" id="IPR051608">
    <property type="entry name" value="RQC_Subunit_NEMF"/>
</dbReference>
<dbReference type="GO" id="GO:0072344">
    <property type="term" value="P:rescue of stalled ribosome"/>
    <property type="evidence" value="ECO:0007669"/>
    <property type="project" value="TreeGrafter"/>
</dbReference>
<evidence type="ECO:0000313" key="2">
    <source>
        <dbReference type="EMBL" id="PSR30208.1"/>
    </source>
</evidence>
<dbReference type="Pfam" id="PF05670">
    <property type="entry name" value="NFACT-R_1"/>
    <property type="match status" value="1"/>
</dbReference>
<feature type="domain" description="NFACT RNA-binding" evidence="1">
    <location>
        <begin position="399"/>
        <end position="500"/>
    </location>
</feature>
<dbReference type="Proteomes" id="UP000242699">
    <property type="component" value="Unassembled WGS sequence"/>
</dbReference>
<comment type="caution">
    <text evidence="2">The sequence shown here is derived from an EMBL/GenBank/DDBJ whole genome shotgun (WGS) entry which is preliminary data.</text>
</comment>
<evidence type="ECO:0000259" key="1">
    <source>
        <dbReference type="Pfam" id="PF05670"/>
    </source>
</evidence>
<dbReference type="Pfam" id="PF05833">
    <property type="entry name" value="NFACT_N"/>
    <property type="match status" value="2"/>
</dbReference>
<dbReference type="PANTHER" id="PTHR15239">
    <property type="entry name" value="NUCLEAR EXPORT MEDIATOR FACTOR NEMF"/>
    <property type="match status" value="1"/>
</dbReference>
<dbReference type="GO" id="GO:1990112">
    <property type="term" value="C:RQC complex"/>
    <property type="evidence" value="ECO:0007669"/>
    <property type="project" value="TreeGrafter"/>
</dbReference>
<dbReference type="AlphaFoldDB" id="A0A2T2X6X7"/>
<sequence length="527" mass="62179">MPFDAFLLDRLAREWNVRWRNMEVSSAWSDKSRVILQGWSPASRRNVFVLVAFTPGYARIHETQHRYDLPKATHPLFLRFLPFTIDSVFTQSFDRILWLAVHWTDDWGQETSGYLVIELTGHITNMVIMDSQHNILESLRHVQDKKRNRIIRPGQLYRLPDALPHPCQTHQTRDLSPSVRQLLPDAEAWSLETFCRQYETSALSFYILDHDERRDLWVSPLPGWRAESTDEPDTVLDKIFWNKEQERLRTSLQDQLVAHWRDRVHHLRAKLADTELMAQENSDIWKEQGDLWLAYQYNFKNQQETHVPSFSDPARTLTLKLPEGKTPTEMAEHCYRQYKRIKNRRTVSERLTKLLAKELNYAEESLTQAREDHPIDYYRTQLKHLNMPQGKKRQDNLPFRRFVSTGGFEIFVGRNREENQELTMRRARPDDLWFHVKQGSGSHVILFTGKRQANLEDLLDAAHLAAYYSPAKHSSTVAVDYTKRKFVRKKPHAEAGQVLYEREKTLYVTPDDNRLRKLGATHDKLLD</sequence>
<dbReference type="InterPro" id="IPR008532">
    <property type="entry name" value="NFACT_RNA-bd"/>
</dbReference>
<proteinExistence type="predicted"/>
<protein>
    <recommendedName>
        <fullName evidence="1">NFACT RNA-binding domain-containing protein</fullName>
    </recommendedName>
</protein>
<gene>
    <name evidence="2" type="ORF">C7B43_06775</name>
</gene>
<reference evidence="2 3" key="1">
    <citation type="journal article" date="2014" name="BMC Genomics">
        <title>Comparison of environmental and isolate Sulfobacillus genomes reveals diverse carbon, sulfur, nitrogen, and hydrogen metabolisms.</title>
        <authorList>
            <person name="Justice N.B."/>
            <person name="Norman A."/>
            <person name="Brown C.T."/>
            <person name="Singh A."/>
            <person name="Thomas B.C."/>
            <person name="Banfield J.F."/>
        </authorList>
    </citation>
    <scope>NUCLEOTIDE SEQUENCE [LARGE SCALE GENOMIC DNA]</scope>
    <source>
        <strain evidence="2">AMDSBA1</strain>
    </source>
</reference>
<dbReference type="GO" id="GO:0000049">
    <property type="term" value="F:tRNA binding"/>
    <property type="evidence" value="ECO:0007669"/>
    <property type="project" value="TreeGrafter"/>
</dbReference>
<organism evidence="2 3">
    <name type="scientific">Sulfobacillus benefaciens</name>
    <dbReference type="NCBI Taxonomy" id="453960"/>
    <lineage>
        <taxon>Bacteria</taxon>
        <taxon>Bacillati</taxon>
        <taxon>Bacillota</taxon>
        <taxon>Clostridia</taxon>
        <taxon>Eubacteriales</taxon>
        <taxon>Clostridiales Family XVII. Incertae Sedis</taxon>
        <taxon>Sulfobacillus</taxon>
    </lineage>
</organism>
<dbReference type="PANTHER" id="PTHR15239:SF6">
    <property type="entry name" value="RIBOSOME QUALITY CONTROL COMPLEX SUBUNIT NEMF"/>
    <property type="match status" value="1"/>
</dbReference>
<name>A0A2T2X6X7_9FIRM</name>
<dbReference type="EMBL" id="PXYT01000012">
    <property type="protein sequence ID" value="PSR30208.1"/>
    <property type="molecule type" value="Genomic_DNA"/>
</dbReference>
<dbReference type="GO" id="GO:0043023">
    <property type="term" value="F:ribosomal large subunit binding"/>
    <property type="evidence" value="ECO:0007669"/>
    <property type="project" value="TreeGrafter"/>
</dbReference>